<keyword evidence="4 6" id="KW-0067">ATP-binding</keyword>
<dbReference type="SUPFAM" id="SSF52540">
    <property type="entry name" value="P-loop containing nucleoside triphosphate hydrolases"/>
    <property type="match status" value="1"/>
</dbReference>
<evidence type="ECO:0000256" key="2">
    <source>
        <dbReference type="ARBA" id="ARBA00022448"/>
    </source>
</evidence>
<name>A0ABU7VSP8_9BACL</name>
<proteinExistence type="inferred from homology"/>
<protein>
    <submittedName>
        <fullName evidence="6">ABC transporter ATP-binding protein</fullName>
    </submittedName>
</protein>
<dbReference type="Gene3D" id="3.40.50.300">
    <property type="entry name" value="P-loop containing nucleotide triphosphate hydrolases"/>
    <property type="match status" value="1"/>
</dbReference>
<dbReference type="GO" id="GO:0005524">
    <property type="term" value="F:ATP binding"/>
    <property type="evidence" value="ECO:0007669"/>
    <property type="project" value="UniProtKB-KW"/>
</dbReference>
<keyword evidence="3" id="KW-0547">Nucleotide-binding</keyword>
<dbReference type="SMART" id="SM00382">
    <property type="entry name" value="AAA"/>
    <property type="match status" value="1"/>
</dbReference>
<dbReference type="InterPro" id="IPR003439">
    <property type="entry name" value="ABC_transporter-like_ATP-bd"/>
</dbReference>
<dbReference type="CDD" id="cd03255">
    <property type="entry name" value="ABC_MJ0796_LolCDE_FtsE"/>
    <property type="match status" value="1"/>
</dbReference>
<accession>A0ABU7VSP8</accession>
<evidence type="ECO:0000313" key="7">
    <source>
        <dbReference type="Proteomes" id="UP001306950"/>
    </source>
</evidence>
<dbReference type="PANTHER" id="PTHR42798">
    <property type="entry name" value="LIPOPROTEIN-RELEASING SYSTEM ATP-BINDING PROTEIN LOLD"/>
    <property type="match status" value="1"/>
</dbReference>
<keyword evidence="7" id="KW-1185">Reference proteome</keyword>
<dbReference type="PANTHER" id="PTHR42798:SF6">
    <property type="entry name" value="CELL DIVISION ATP-BINDING PROTEIN FTSE"/>
    <property type="match status" value="1"/>
</dbReference>
<gene>
    <name evidence="6" type="ORF">V3851_13030</name>
</gene>
<dbReference type="InterPro" id="IPR003593">
    <property type="entry name" value="AAA+_ATPase"/>
</dbReference>
<comment type="similarity">
    <text evidence="1">Belongs to the ABC transporter superfamily.</text>
</comment>
<dbReference type="RefSeq" id="WP_331846969.1">
    <property type="nucleotide sequence ID" value="NZ_JAZHPZ010000005.1"/>
</dbReference>
<dbReference type="InterPro" id="IPR027417">
    <property type="entry name" value="P-loop_NTPase"/>
</dbReference>
<evidence type="ECO:0000256" key="4">
    <source>
        <dbReference type="ARBA" id="ARBA00022840"/>
    </source>
</evidence>
<dbReference type="Pfam" id="PF00005">
    <property type="entry name" value="ABC_tran"/>
    <property type="match status" value="1"/>
</dbReference>
<reference evidence="6 7" key="1">
    <citation type="submission" date="2024-02" db="EMBL/GenBank/DDBJ databases">
        <title>A nitrogen-fixing paenibacillus bacterium.</title>
        <authorList>
            <person name="Zhang W.L."/>
            <person name="Chen S.F."/>
        </authorList>
    </citation>
    <scope>NUCLEOTIDE SEQUENCE [LARGE SCALE GENOMIC DNA]</scope>
    <source>
        <strain evidence="6 7">M1</strain>
    </source>
</reference>
<evidence type="ECO:0000259" key="5">
    <source>
        <dbReference type="PROSITE" id="PS50893"/>
    </source>
</evidence>
<dbReference type="InterPro" id="IPR017871">
    <property type="entry name" value="ABC_transporter-like_CS"/>
</dbReference>
<dbReference type="Proteomes" id="UP001306950">
    <property type="component" value="Unassembled WGS sequence"/>
</dbReference>
<organism evidence="6 7">
    <name type="scientific">Paenibacillus haidiansis</name>
    <dbReference type="NCBI Taxonomy" id="1574488"/>
    <lineage>
        <taxon>Bacteria</taxon>
        <taxon>Bacillati</taxon>
        <taxon>Bacillota</taxon>
        <taxon>Bacilli</taxon>
        <taxon>Bacillales</taxon>
        <taxon>Paenibacillaceae</taxon>
        <taxon>Paenibacillus</taxon>
    </lineage>
</organism>
<evidence type="ECO:0000256" key="3">
    <source>
        <dbReference type="ARBA" id="ARBA00022741"/>
    </source>
</evidence>
<sequence length="231" mass="25364">MSILQIDQLKKYYGKGVSVVKALDGVSFTVSRGEFVAIVGTSGSGKSTLLHMMGGLDRATGGKVYVDGNDIFGMNDEHLTIFRRRSVGFIFQSYNLIPILNVYENIVLPIELDGTRVDQEHVDRIIGALGLKEKVHNLPSSLSGGQQQRVAIARALATKPSIVLADEPTGNLDSKTSQEVMILLKQLSEKFDQTIVMITHNEEIAQTADRIIRIEDGRILSRPDMIRGAGR</sequence>
<dbReference type="EMBL" id="JAZHPZ010000005">
    <property type="protein sequence ID" value="MEF2966758.1"/>
    <property type="molecule type" value="Genomic_DNA"/>
</dbReference>
<evidence type="ECO:0000313" key="6">
    <source>
        <dbReference type="EMBL" id="MEF2966758.1"/>
    </source>
</evidence>
<comment type="caution">
    <text evidence="6">The sequence shown here is derived from an EMBL/GenBank/DDBJ whole genome shotgun (WGS) entry which is preliminary data.</text>
</comment>
<dbReference type="PROSITE" id="PS50893">
    <property type="entry name" value="ABC_TRANSPORTER_2"/>
    <property type="match status" value="1"/>
</dbReference>
<dbReference type="InterPro" id="IPR017911">
    <property type="entry name" value="MacB-like_ATP-bd"/>
</dbReference>
<dbReference type="PROSITE" id="PS00211">
    <property type="entry name" value="ABC_TRANSPORTER_1"/>
    <property type="match status" value="1"/>
</dbReference>
<evidence type="ECO:0000256" key="1">
    <source>
        <dbReference type="ARBA" id="ARBA00005417"/>
    </source>
</evidence>
<feature type="domain" description="ABC transporter" evidence="5">
    <location>
        <begin position="4"/>
        <end position="228"/>
    </location>
</feature>
<keyword evidence="2" id="KW-0813">Transport</keyword>